<evidence type="ECO:0000259" key="1">
    <source>
        <dbReference type="Pfam" id="PF00078"/>
    </source>
</evidence>
<evidence type="ECO:0000313" key="3">
    <source>
        <dbReference type="EMBL" id="KAE8682600.1"/>
    </source>
</evidence>
<dbReference type="SUPFAM" id="SSF56672">
    <property type="entry name" value="DNA/RNA polymerases"/>
    <property type="match status" value="1"/>
</dbReference>
<dbReference type="InterPro" id="IPR043502">
    <property type="entry name" value="DNA/RNA_pol_sf"/>
</dbReference>
<gene>
    <name evidence="3" type="ORF">F3Y22_tig00111238pilonHSYRG00276</name>
</gene>
<feature type="domain" description="Reverse transcriptase" evidence="1">
    <location>
        <begin position="202"/>
        <end position="369"/>
    </location>
</feature>
<dbReference type="InterPro" id="IPR000477">
    <property type="entry name" value="RT_dom"/>
</dbReference>
<sequence length="892" mass="98989">MTTVRRPRHRGSSDYFRFDACWTADEGCRSRVKQAWEGSPGSTLAKIQSVGDSFHQWQFERRDANKTKIASTRACLDHLLSRPLSNAEMLEVTTLKAELHHCSSIEEAYWHQRSRNNWLQHGNRNTPYFHDVYTTFFQIHPTKAQGVDGLPASFYRSFWPIFGEDVTALCLGLLSGQNSMESVNQTVLVLLPKVTDSVRFPHFRPIAFCRVIFKIVSKCIVNRLKPLLPSCIDETQAAFVPGRQGSDNMIIAHEVFHHLKSSTAMLVRLGFDPAWVAVALVMSCVTTVSYSIRINGSLTEFFQSSRGLRQGDPLSPFLFVICTQGLSLLLHHKKLVAHIQGVKISHQGPSITHLLFVDDCLLFIRNYNDEVLALRGDGRKNLVSYGGREIYIKSVGQAMPHMQWDAIFYLPALSMTSPGVGGVGFRDLHAFNLALLGKQIWRLVKSPDSLIGCILAGKYFPGGSLWSAPLVDSAVCMFQDSWASPVSFSTGYIDNADAPVRCGEFMIPGMALLNEQLVRQVFLSSDADAILRCSIVVLHRDLLVWGYHSSGLYSVRSGYTWLMRPPQDIDTTSSLWLFLSWSPTLPKIRIFGWRLAADALPVGSRLVMAGLSDGVCPMCRLHPETALHAIRDCPDSTAILSAAGFPTSCIHTSHISCGRLTPGWHLISEARALQDQCGWAFSPRGVLAVGVIARDEKGIVVGLALGANRILVESDAANLIRQLQRRILDLSVACFNLEEALRLLAANPNLNIAYCRRSANLAAHTLATWASHSHSSIYFDDICPDFINSIVSSDIVTFGLVLYVIEEILEGLDLTRESKATVVIISEFLPGFFQQNLEKRVAEVAGGDDEPSKLSPYIHGQISFGNIRRRFRAVAAFVVGIVMDYICLDFAD</sequence>
<keyword evidence="4" id="KW-1185">Reference proteome</keyword>
<proteinExistence type="predicted"/>
<accession>A0A6A2YTF9</accession>
<reference evidence="3" key="1">
    <citation type="submission" date="2019-09" db="EMBL/GenBank/DDBJ databases">
        <title>Draft genome information of white flower Hibiscus syriacus.</title>
        <authorList>
            <person name="Kim Y.-M."/>
        </authorList>
    </citation>
    <scope>NUCLEOTIDE SEQUENCE [LARGE SCALE GENOMIC DNA]</scope>
    <source>
        <strain evidence="3">YM2019G1</strain>
    </source>
</reference>
<dbReference type="Pfam" id="PF13966">
    <property type="entry name" value="zf-RVT"/>
    <property type="match status" value="1"/>
</dbReference>
<evidence type="ECO:0000259" key="2">
    <source>
        <dbReference type="Pfam" id="PF13966"/>
    </source>
</evidence>
<evidence type="ECO:0000313" key="4">
    <source>
        <dbReference type="Proteomes" id="UP000436088"/>
    </source>
</evidence>
<feature type="domain" description="Reverse transcriptase zinc-binding" evidence="2">
    <location>
        <begin position="553"/>
        <end position="637"/>
    </location>
</feature>
<dbReference type="Proteomes" id="UP000436088">
    <property type="component" value="Unassembled WGS sequence"/>
</dbReference>
<dbReference type="EMBL" id="VEPZ02001279">
    <property type="protein sequence ID" value="KAE8682600.1"/>
    <property type="molecule type" value="Genomic_DNA"/>
</dbReference>
<comment type="caution">
    <text evidence="3">The sequence shown here is derived from an EMBL/GenBank/DDBJ whole genome shotgun (WGS) entry which is preliminary data.</text>
</comment>
<dbReference type="Pfam" id="PF00078">
    <property type="entry name" value="RVT_1"/>
    <property type="match status" value="1"/>
</dbReference>
<name>A0A6A2YTF9_HIBSY</name>
<protein>
    <recommendedName>
        <fullName evidence="5">Reverse transcriptase domain-containing protein</fullName>
    </recommendedName>
</protein>
<organism evidence="3 4">
    <name type="scientific">Hibiscus syriacus</name>
    <name type="common">Rose of Sharon</name>
    <dbReference type="NCBI Taxonomy" id="106335"/>
    <lineage>
        <taxon>Eukaryota</taxon>
        <taxon>Viridiplantae</taxon>
        <taxon>Streptophyta</taxon>
        <taxon>Embryophyta</taxon>
        <taxon>Tracheophyta</taxon>
        <taxon>Spermatophyta</taxon>
        <taxon>Magnoliopsida</taxon>
        <taxon>eudicotyledons</taxon>
        <taxon>Gunneridae</taxon>
        <taxon>Pentapetalae</taxon>
        <taxon>rosids</taxon>
        <taxon>malvids</taxon>
        <taxon>Malvales</taxon>
        <taxon>Malvaceae</taxon>
        <taxon>Malvoideae</taxon>
        <taxon>Hibiscus</taxon>
    </lineage>
</organism>
<dbReference type="InterPro" id="IPR052343">
    <property type="entry name" value="Retrotransposon-Effector_Assoc"/>
</dbReference>
<dbReference type="PANTHER" id="PTHR46890:SF48">
    <property type="entry name" value="RNA-DIRECTED DNA POLYMERASE"/>
    <property type="match status" value="1"/>
</dbReference>
<dbReference type="AlphaFoldDB" id="A0A6A2YTF9"/>
<dbReference type="PANTHER" id="PTHR46890">
    <property type="entry name" value="NON-LTR RETROLELEMENT REVERSE TRANSCRIPTASE-LIKE PROTEIN-RELATED"/>
    <property type="match status" value="1"/>
</dbReference>
<dbReference type="InterPro" id="IPR026960">
    <property type="entry name" value="RVT-Znf"/>
</dbReference>
<dbReference type="CDD" id="cd01650">
    <property type="entry name" value="RT_nLTR_like"/>
    <property type="match status" value="1"/>
</dbReference>
<evidence type="ECO:0008006" key="5">
    <source>
        <dbReference type="Google" id="ProtNLM"/>
    </source>
</evidence>